<sequence>MQKSCGLLTNANQYYDGRFTNGLHGLEFLTMPNTMLSHSGKGKVTLTNKSEGGSTCAPYFKSTLHPQFAILSNIENKQDTLSLMTKV</sequence>
<name>A0A939NFL2_PRORE</name>
<dbReference type="EMBL" id="JAGETQ010000055">
    <property type="protein sequence ID" value="MBO1916247.1"/>
    <property type="molecule type" value="Genomic_DNA"/>
</dbReference>
<proteinExistence type="predicted"/>
<evidence type="ECO:0000313" key="1">
    <source>
        <dbReference type="EMBL" id="MBO1916247.1"/>
    </source>
</evidence>
<gene>
    <name evidence="1" type="ORF">J4727_11135</name>
</gene>
<reference evidence="1" key="1">
    <citation type="submission" date="2021-03" db="EMBL/GenBank/DDBJ databases">
        <title>Molecular epidemiology and mechanisms of colistin and carbapenem resistance in Enterobacteriaceae from clinical isolates, the environment and porcine samples in Pretoria, South Africa.</title>
        <authorList>
            <person name="Bogoshi D."/>
            <person name="Mbelle N.M."/>
            <person name="Naidoo V."/>
            <person name="Osei Sekyere J."/>
        </authorList>
    </citation>
    <scope>NUCLEOTIDE SEQUENCE</scope>
    <source>
        <strain evidence="1">C052</strain>
    </source>
</reference>
<protein>
    <submittedName>
        <fullName evidence="1">Uncharacterized protein</fullName>
    </submittedName>
</protein>
<accession>A0A939NFL2</accession>
<comment type="caution">
    <text evidence="1">The sequence shown here is derived from an EMBL/GenBank/DDBJ whole genome shotgun (WGS) entry which is preliminary data.</text>
</comment>
<organism evidence="1 2">
    <name type="scientific">Providencia rettgeri</name>
    <dbReference type="NCBI Taxonomy" id="587"/>
    <lineage>
        <taxon>Bacteria</taxon>
        <taxon>Pseudomonadati</taxon>
        <taxon>Pseudomonadota</taxon>
        <taxon>Gammaproteobacteria</taxon>
        <taxon>Enterobacterales</taxon>
        <taxon>Morganellaceae</taxon>
        <taxon>Providencia</taxon>
    </lineage>
</organism>
<evidence type="ECO:0000313" key="2">
    <source>
        <dbReference type="Proteomes" id="UP000664477"/>
    </source>
</evidence>
<dbReference type="AlphaFoldDB" id="A0A939NFL2"/>
<dbReference type="Proteomes" id="UP000664477">
    <property type="component" value="Unassembled WGS sequence"/>
</dbReference>